<gene>
    <name evidence="3" type="ORF">F1721_17040</name>
</gene>
<dbReference type="Pfam" id="PF00581">
    <property type="entry name" value="Rhodanese"/>
    <property type="match status" value="1"/>
</dbReference>
<reference evidence="3 4" key="1">
    <citation type="submission" date="2019-09" db="EMBL/GenBank/DDBJ databases">
        <title>Draft genome sequence of the thermophilic Saccharopolyspora hirsuta VKM Ac-666T.</title>
        <authorList>
            <person name="Lobastova T.G."/>
            <person name="Fokina V."/>
            <person name="Bragin E.Y."/>
            <person name="Shtratnikova V.Y."/>
            <person name="Starodumova I.P."/>
            <person name="Tarlachkov S.V."/>
            <person name="Donova M.V."/>
        </authorList>
    </citation>
    <scope>NUCLEOTIDE SEQUENCE [LARGE SCALE GENOMIC DNA]</scope>
    <source>
        <strain evidence="3 4">VKM Ac-666</strain>
    </source>
</reference>
<evidence type="ECO:0000313" key="4">
    <source>
        <dbReference type="Proteomes" id="UP000323946"/>
    </source>
</evidence>
<evidence type="ECO:0000313" key="3">
    <source>
        <dbReference type="EMBL" id="KAA5832688.1"/>
    </source>
</evidence>
<dbReference type="SUPFAM" id="SSF52821">
    <property type="entry name" value="Rhodanese/Cell cycle control phosphatase"/>
    <property type="match status" value="1"/>
</dbReference>
<evidence type="ECO:0000256" key="1">
    <source>
        <dbReference type="SAM" id="MobiDB-lite"/>
    </source>
</evidence>
<dbReference type="PROSITE" id="PS50206">
    <property type="entry name" value="RHODANESE_3"/>
    <property type="match status" value="1"/>
</dbReference>
<dbReference type="Gene3D" id="3.40.250.10">
    <property type="entry name" value="Rhodanese-like domain"/>
    <property type="match status" value="1"/>
</dbReference>
<accession>A0A5M7BX35</accession>
<dbReference type="SMART" id="SM00450">
    <property type="entry name" value="RHOD"/>
    <property type="match status" value="1"/>
</dbReference>
<dbReference type="InterPro" id="IPR036873">
    <property type="entry name" value="Rhodanese-like_dom_sf"/>
</dbReference>
<organism evidence="3 4">
    <name type="scientific">Saccharopolyspora hirsuta</name>
    <dbReference type="NCBI Taxonomy" id="1837"/>
    <lineage>
        <taxon>Bacteria</taxon>
        <taxon>Bacillati</taxon>
        <taxon>Actinomycetota</taxon>
        <taxon>Actinomycetes</taxon>
        <taxon>Pseudonocardiales</taxon>
        <taxon>Pseudonocardiaceae</taxon>
        <taxon>Saccharopolyspora</taxon>
    </lineage>
</organism>
<dbReference type="GO" id="GO:0004792">
    <property type="term" value="F:thiosulfate-cyanide sulfurtransferase activity"/>
    <property type="evidence" value="ECO:0007669"/>
    <property type="project" value="TreeGrafter"/>
</dbReference>
<dbReference type="Proteomes" id="UP000323946">
    <property type="component" value="Unassembled WGS sequence"/>
</dbReference>
<dbReference type="EMBL" id="VWPH01000007">
    <property type="protein sequence ID" value="KAA5832688.1"/>
    <property type="molecule type" value="Genomic_DNA"/>
</dbReference>
<dbReference type="InterPro" id="IPR001763">
    <property type="entry name" value="Rhodanese-like_dom"/>
</dbReference>
<dbReference type="PANTHER" id="PTHR44086:SF10">
    <property type="entry name" value="THIOSULFATE SULFURTRANSFERASE_RHODANESE-LIKE DOMAIN-CONTAINING PROTEIN 3"/>
    <property type="match status" value="1"/>
</dbReference>
<name>A0A5M7BX35_SACHI</name>
<feature type="region of interest" description="Disordered" evidence="1">
    <location>
        <begin position="1"/>
        <end position="41"/>
    </location>
</feature>
<sequence length="167" mass="17918">MQPSRKKPDRPPSATTAEEARRDRPVTAIPAQRRTEVAPGPFGIDHLLAESREKLTRVSPQEALALQQDGGLIIDIRPQSDRLAEGEIPGALTVERIVLEWRLDPSGGHRLDGLHPDRPVVLVCNEGYASSLAAAQAKGLGLRRATDLAGGFRAWKAAGLPVTTAVS</sequence>
<protein>
    <submittedName>
        <fullName evidence="3">Rhodanese-like domain-containing protein</fullName>
    </submittedName>
</protein>
<dbReference type="PANTHER" id="PTHR44086">
    <property type="entry name" value="THIOSULFATE SULFURTRANSFERASE RDL2, MITOCHONDRIAL-RELATED"/>
    <property type="match status" value="1"/>
</dbReference>
<feature type="domain" description="Rhodanese" evidence="2">
    <location>
        <begin position="67"/>
        <end position="164"/>
    </location>
</feature>
<comment type="caution">
    <text evidence="3">The sequence shown here is derived from an EMBL/GenBank/DDBJ whole genome shotgun (WGS) entry which is preliminary data.</text>
</comment>
<dbReference type="AlphaFoldDB" id="A0A5M7BX35"/>
<evidence type="ECO:0000259" key="2">
    <source>
        <dbReference type="PROSITE" id="PS50206"/>
    </source>
</evidence>
<keyword evidence="4" id="KW-1185">Reference proteome</keyword>
<proteinExistence type="predicted"/>
<dbReference type="OrthoDB" id="4828183at2"/>